<organism evidence="1 2">
    <name type="scientific">Temperatibacter marinus</name>
    <dbReference type="NCBI Taxonomy" id="1456591"/>
    <lineage>
        <taxon>Bacteria</taxon>
        <taxon>Pseudomonadati</taxon>
        <taxon>Pseudomonadota</taxon>
        <taxon>Alphaproteobacteria</taxon>
        <taxon>Kordiimonadales</taxon>
        <taxon>Temperatibacteraceae</taxon>
        <taxon>Temperatibacter</taxon>
    </lineage>
</organism>
<dbReference type="Proteomes" id="UP001268683">
    <property type="component" value="Chromosome"/>
</dbReference>
<keyword evidence="2" id="KW-1185">Reference proteome</keyword>
<evidence type="ECO:0000313" key="1">
    <source>
        <dbReference type="EMBL" id="WND01437.1"/>
    </source>
</evidence>
<dbReference type="AlphaFoldDB" id="A0AA52EF85"/>
<dbReference type="RefSeq" id="WP_310797265.1">
    <property type="nucleotide sequence ID" value="NZ_CP123872.1"/>
</dbReference>
<name>A0AA52EF85_9PROT</name>
<proteinExistence type="predicted"/>
<dbReference type="KEGG" id="tmk:QGN29_07680"/>
<sequence length="154" mass="17752">MMPRATTMNFSEADIPFEDGLALYRWWHTLFRKNGKFPRKSEINPSDHVSYLDKIYLITLDLESGDHIMRLHGTFITEIHQRDNSGKPVRLMAGADVFNQRIACIIEHKKPVLVTYDKLEAHHDAYDTYHTIGLPIADDHSGELAHIIGVVHYK</sequence>
<gene>
    <name evidence="1" type="ORF">QGN29_07680</name>
</gene>
<accession>A0AA52EF85</accession>
<dbReference type="InterPro" id="IPR009922">
    <property type="entry name" value="DUF1457"/>
</dbReference>
<protein>
    <submittedName>
        <fullName evidence="1">PAS domain-containing protein</fullName>
    </submittedName>
</protein>
<dbReference type="EMBL" id="CP123872">
    <property type="protein sequence ID" value="WND01437.1"/>
    <property type="molecule type" value="Genomic_DNA"/>
</dbReference>
<evidence type="ECO:0000313" key="2">
    <source>
        <dbReference type="Proteomes" id="UP001268683"/>
    </source>
</evidence>
<reference evidence="1" key="1">
    <citation type="submission" date="2023-04" db="EMBL/GenBank/DDBJ databases">
        <title>Complete genome sequence of Temperatibacter marinus.</title>
        <authorList>
            <person name="Rong J.-C."/>
            <person name="Yi M.-L."/>
            <person name="Zhao Q."/>
        </authorList>
    </citation>
    <scope>NUCLEOTIDE SEQUENCE</scope>
    <source>
        <strain evidence="1">NBRC 110045</strain>
    </source>
</reference>
<dbReference type="Pfam" id="PF07310">
    <property type="entry name" value="PAS_5"/>
    <property type="match status" value="1"/>
</dbReference>